<dbReference type="RefSeq" id="WP_148221548.1">
    <property type="nucleotide sequence ID" value="NZ_JABFDP010000006.1"/>
</dbReference>
<evidence type="ECO:0000313" key="2">
    <source>
        <dbReference type="Proteomes" id="UP001314635"/>
    </source>
</evidence>
<name>A0ABS5GB18_9BRAD</name>
<keyword evidence="2" id="KW-1185">Reference proteome</keyword>
<sequence length="59" mass="6574">MEHLNRCLAVTDKGKNAWHKRTIGLAGVSQESVCRELSRVALAAEMGLEYRLVNHCVHA</sequence>
<gene>
    <name evidence="1" type="ORF">JQ619_21310</name>
</gene>
<evidence type="ECO:0000313" key="1">
    <source>
        <dbReference type="EMBL" id="MBR1138311.1"/>
    </source>
</evidence>
<comment type="caution">
    <text evidence="1">The sequence shown here is derived from an EMBL/GenBank/DDBJ whole genome shotgun (WGS) entry which is preliminary data.</text>
</comment>
<protein>
    <recommendedName>
        <fullName evidence="3">Transposase</fullName>
    </recommendedName>
</protein>
<organism evidence="1 2">
    <name type="scientific">Bradyrhizobium denitrificans</name>
    <dbReference type="NCBI Taxonomy" id="2734912"/>
    <lineage>
        <taxon>Bacteria</taxon>
        <taxon>Pseudomonadati</taxon>
        <taxon>Pseudomonadota</taxon>
        <taxon>Alphaproteobacteria</taxon>
        <taxon>Hyphomicrobiales</taxon>
        <taxon>Nitrobacteraceae</taxon>
        <taxon>Bradyrhizobium</taxon>
    </lineage>
</organism>
<dbReference type="Proteomes" id="UP001314635">
    <property type="component" value="Unassembled WGS sequence"/>
</dbReference>
<accession>A0ABS5GB18</accession>
<reference evidence="2" key="1">
    <citation type="journal article" date="2021" name="ISME J.">
        <title>Evolutionary origin and ecological implication of a unique nif island in free-living Bradyrhizobium lineages.</title>
        <authorList>
            <person name="Tao J."/>
        </authorList>
    </citation>
    <scope>NUCLEOTIDE SEQUENCE [LARGE SCALE GENOMIC DNA]</scope>
    <source>
        <strain evidence="2">SZCCT0094</strain>
    </source>
</reference>
<proteinExistence type="predicted"/>
<evidence type="ECO:0008006" key="3">
    <source>
        <dbReference type="Google" id="ProtNLM"/>
    </source>
</evidence>
<dbReference type="EMBL" id="JAFCLK010000020">
    <property type="protein sequence ID" value="MBR1138311.1"/>
    <property type="molecule type" value="Genomic_DNA"/>
</dbReference>